<keyword evidence="4 11" id="KW-0479">Metal-binding</keyword>
<dbReference type="FunFam" id="1.10.10.1590:FF:000001">
    <property type="entry name" value="NADH-quinone oxidoreductase subunit E"/>
    <property type="match status" value="1"/>
</dbReference>
<dbReference type="GO" id="GO:0016491">
    <property type="term" value="F:oxidoreductase activity"/>
    <property type="evidence" value="ECO:0007669"/>
    <property type="project" value="UniProtKB-KW"/>
</dbReference>
<feature type="binding site" evidence="11">
    <location>
        <position position="75"/>
    </location>
    <ligand>
        <name>[2Fe-2S] cluster</name>
        <dbReference type="ChEBI" id="CHEBI:190135"/>
    </ligand>
</feature>
<comment type="catalytic activity">
    <reaction evidence="10">
        <text>a quinone + NADH + 5 H(+)(in) = a quinol + NAD(+) + 4 H(+)(out)</text>
        <dbReference type="Rhea" id="RHEA:57888"/>
        <dbReference type="ChEBI" id="CHEBI:15378"/>
        <dbReference type="ChEBI" id="CHEBI:24646"/>
        <dbReference type="ChEBI" id="CHEBI:57540"/>
        <dbReference type="ChEBI" id="CHEBI:57945"/>
        <dbReference type="ChEBI" id="CHEBI:132124"/>
    </reaction>
</comment>
<reference evidence="13" key="1">
    <citation type="journal article" date="2013" name="BMC Microbiol.">
        <title>Taxonomy and evolution of bacteriochlorophyll a-containing members of the OM60/NOR5 clade of marine gammaproteobacteria: description of Luminiphilus syltensis gen. nov., sp. nov., reclassification of Haliea rubra as Pseudohaliea rubra gen. nov., comb. nov., and emendation of Chromatocurvus halotolerans.</title>
        <authorList>
            <person name="Spring S."/>
            <person name="Riedel T."/>
            <person name="Sproer C."/>
            <person name="Yan S."/>
            <person name="Harder J."/>
            <person name="Fuchs B.M."/>
        </authorList>
    </citation>
    <scope>NUCLEOTIDE SEQUENCE [LARGE SCALE GENOMIC DNA]</scope>
    <source>
        <strain evidence="13">NOR51-B</strain>
    </source>
</reference>
<dbReference type="PIRSF" id="PIRSF000216">
    <property type="entry name" value="NADH_DH_24kDa"/>
    <property type="match status" value="1"/>
</dbReference>
<dbReference type="HOGENOM" id="CLU_054362_2_2_6"/>
<keyword evidence="13" id="KW-1185">Reference proteome</keyword>
<evidence type="ECO:0000256" key="6">
    <source>
        <dbReference type="ARBA" id="ARBA00023014"/>
    </source>
</evidence>
<comment type="cofactor">
    <cofactor evidence="9">
        <name>[2Fe-2S] cluster</name>
        <dbReference type="ChEBI" id="CHEBI:190135"/>
    </cofactor>
</comment>
<dbReference type="EMBL" id="DS999411">
    <property type="protein sequence ID" value="EED35177.1"/>
    <property type="molecule type" value="Genomic_DNA"/>
</dbReference>
<name>B8KXI9_9GAMM</name>
<evidence type="ECO:0000256" key="2">
    <source>
        <dbReference type="ARBA" id="ARBA00019898"/>
    </source>
</evidence>
<keyword evidence="5 11" id="KW-0408">Iron</keyword>
<evidence type="ECO:0000256" key="11">
    <source>
        <dbReference type="PIRSR" id="PIRSR000216-1"/>
    </source>
</evidence>
<evidence type="ECO:0000256" key="7">
    <source>
        <dbReference type="ARBA" id="ARBA00031580"/>
    </source>
</evidence>
<organism evidence="12 13">
    <name type="scientific">Luminiphilus syltensis NOR5-1B</name>
    <dbReference type="NCBI Taxonomy" id="565045"/>
    <lineage>
        <taxon>Bacteria</taxon>
        <taxon>Pseudomonadati</taxon>
        <taxon>Pseudomonadota</taxon>
        <taxon>Gammaproteobacteria</taxon>
        <taxon>Cellvibrionales</taxon>
        <taxon>Halieaceae</taxon>
        <taxon>Luminiphilus</taxon>
    </lineage>
</organism>
<dbReference type="PANTHER" id="PTHR43342">
    <property type="entry name" value="NADH-QUINONE OXIDOREDUCTASE, E SUBUNIT"/>
    <property type="match status" value="1"/>
</dbReference>
<evidence type="ECO:0000256" key="1">
    <source>
        <dbReference type="ARBA" id="ARBA00010643"/>
    </source>
</evidence>
<keyword evidence="6 11" id="KW-0411">Iron-sulfur</keyword>
<protein>
    <recommendedName>
        <fullName evidence="2">NADH-quinone oxidoreductase subunit E</fullName>
    </recommendedName>
    <alternativeName>
        <fullName evidence="7">NADH dehydrogenase I subunit E</fullName>
    </alternativeName>
    <alternativeName>
        <fullName evidence="8">NDH-1 subunit E</fullName>
    </alternativeName>
</protein>
<dbReference type="NCBIfam" id="NF004638">
    <property type="entry name" value="PRK05988.1"/>
    <property type="match status" value="1"/>
</dbReference>
<dbReference type="InterPro" id="IPR002023">
    <property type="entry name" value="NuoE-like"/>
</dbReference>
<comment type="similarity">
    <text evidence="1">Belongs to the complex I 24 kDa subunit family.</text>
</comment>
<dbReference type="InterPro" id="IPR041921">
    <property type="entry name" value="NuoE_N"/>
</dbReference>
<dbReference type="CDD" id="cd03081">
    <property type="entry name" value="TRX_Fd_NuoE_FDH_gamma"/>
    <property type="match status" value="1"/>
</dbReference>
<accession>B8KXI9</accession>
<dbReference type="AlphaFoldDB" id="B8KXI9"/>
<dbReference type="PANTHER" id="PTHR43342:SF1">
    <property type="entry name" value="BIFURCATING [FEFE] HYDROGENASE GAMMA SUBUNIT"/>
    <property type="match status" value="1"/>
</dbReference>
<dbReference type="OrthoDB" id="9807941at2"/>
<gene>
    <name evidence="12" type="primary">fdhG</name>
    <name evidence="12" type="ORF">NOR51B_1122</name>
</gene>
<keyword evidence="3 11" id="KW-0001">2Fe-2S</keyword>
<dbReference type="SUPFAM" id="SSF52833">
    <property type="entry name" value="Thioredoxin-like"/>
    <property type="match status" value="1"/>
</dbReference>
<dbReference type="GO" id="GO:0046872">
    <property type="term" value="F:metal ion binding"/>
    <property type="evidence" value="ECO:0007669"/>
    <property type="project" value="UniProtKB-KW"/>
</dbReference>
<evidence type="ECO:0000313" key="13">
    <source>
        <dbReference type="Proteomes" id="UP000004699"/>
    </source>
</evidence>
<feature type="binding site" evidence="11">
    <location>
        <position position="120"/>
    </location>
    <ligand>
        <name>[2Fe-2S] cluster</name>
        <dbReference type="ChEBI" id="CHEBI:190135"/>
    </ligand>
</feature>
<evidence type="ECO:0000256" key="10">
    <source>
        <dbReference type="ARBA" id="ARBA00047712"/>
    </source>
</evidence>
<dbReference type="Gene3D" id="3.40.30.10">
    <property type="entry name" value="Glutaredoxin"/>
    <property type="match status" value="1"/>
</dbReference>
<dbReference type="Pfam" id="PF01257">
    <property type="entry name" value="2Fe-2S_thioredx"/>
    <property type="match status" value="1"/>
</dbReference>
<feature type="binding site" evidence="11">
    <location>
        <position position="116"/>
    </location>
    <ligand>
        <name>[2Fe-2S] cluster</name>
        <dbReference type="ChEBI" id="CHEBI:190135"/>
    </ligand>
</feature>
<dbReference type="InterPro" id="IPR028431">
    <property type="entry name" value="NADP_DH_HndA-like"/>
</dbReference>
<dbReference type="STRING" id="565045.NOR51B_1122"/>
<keyword evidence="12" id="KW-0560">Oxidoreductase</keyword>
<dbReference type="RefSeq" id="WP_009019923.1">
    <property type="nucleotide sequence ID" value="NZ_DS999411.1"/>
</dbReference>
<dbReference type="eggNOG" id="COG1905">
    <property type="taxonomic scope" value="Bacteria"/>
</dbReference>
<comment type="cofactor">
    <cofactor evidence="11">
        <name>[2Fe-2S] cluster</name>
        <dbReference type="ChEBI" id="CHEBI:190135"/>
    </cofactor>
    <text evidence="11">Binds 1 [2Fe-2S] cluster.</text>
</comment>
<dbReference type="Gene3D" id="1.10.10.1590">
    <property type="entry name" value="NADH-quinone oxidoreductase subunit E"/>
    <property type="match status" value="1"/>
</dbReference>
<evidence type="ECO:0000256" key="9">
    <source>
        <dbReference type="ARBA" id="ARBA00034078"/>
    </source>
</evidence>
<evidence type="ECO:0000256" key="8">
    <source>
        <dbReference type="ARBA" id="ARBA00032788"/>
    </source>
</evidence>
<evidence type="ECO:0000256" key="3">
    <source>
        <dbReference type="ARBA" id="ARBA00022714"/>
    </source>
</evidence>
<evidence type="ECO:0000256" key="5">
    <source>
        <dbReference type="ARBA" id="ARBA00023004"/>
    </source>
</evidence>
<evidence type="ECO:0000256" key="4">
    <source>
        <dbReference type="ARBA" id="ARBA00022723"/>
    </source>
</evidence>
<dbReference type="GO" id="GO:0051537">
    <property type="term" value="F:2 iron, 2 sulfur cluster binding"/>
    <property type="evidence" value="ECO:0007669"/>
    <property type="project" value="UniProtKB-KW"/>
</dbReference>
<sequence>MQSALAPIIDQYRDCEGALLPLLHAVQAQWGHIPDAAIDPIARELNLSAAEVHGVISFYHDFKTSPQGEHLVQVCCAEACQARGSRSLESYATQRLGIDYGETTVSGRVTLERVYCLGNCACGPSLRIDDDVYARVDNPTFDALLAEKAEEPGL</sequence>
<evidence type="ECO:0000313" key="12">
    <source>
        <dbReference type="EMBL" id="EED35177.1"/>
    </source>
</evidence>
<proteinExistence type="inferred from homology"/>
<dbReference type="Proteomes" id="UP000004699">
    <property type="component" value="Unassembled WGS sequence"/>
</dbReference>
<dbReference type="InterPro" id="IPR036249">
    <property type="entry name" value="Thioredoxin-like_sf"/>
</dbReference>
<feature type="binding site" evidence="11">
    <location>
        <position position="80"/>
    </location>
    <ligand>
        <name>[2Fe-2S] cluster</name>
        <dbReference type="ChEBI" id="CHEBI:190135"/>
    </ligand>
</feature>